<feature type="signal peptide" evidence="1">
    <location>
        <begin position="1"/>
        <end position="34"/>
    </location>
</feature>
<dbReference type="AlphaFoldDB" id="A0A3R5V002"/>
<dbReference type="RefSeq" id="WP_128467151.1">
    <property type="nucleotide sequence ID" value="NZ_CP035108.1"/>
</dbReference>
<organism evidence="2 3">
    <name type="scientific">Geovibrio thiophilus</name>
    <dbReference type="NCBI Taxonomy" id="139438"/>
    <lineage>
        <taxon>Bacteria</taxon>
        <taxon>Pseudomonadati</taxon>
        <taxon>Deferribacterota</taxon>
        <taxon>Deferribacteres</taxon>
        <taxon>Deferribacterales</taxon>
        <taxon>Geovibrionaceae</taxon>
        <taxon>Geovibrio</taxon>
    </lineage>
</organism>
<feature type="chain" id="PRO_5018534203" description="Transporter" evidence="1">
    <location>
        <begin position="35"/>
        <end position="305"/>
    </location>
</feature>
<keyword evidence="1" id="KW-0732">Signal</keyword>
<proteinExistence type="predicted"/>
<dbReference type="KEGG" id="gtl:EP073_10775"/>
<evidence type="ECO:0000256" key="1">
    <source>
        <dbReference type="SAM" id="SignalP"/>
    </source>
</evidence>
<dbReference type="EMBL" id="CP035108">
    <property type="protein sequence ID" value="QAR33866.1"/>
    <property type="molecule type" value="Genomic_DNA"/>
</dbReference>
<dbReference type="Pfam" id="PF13557">
    <property type="entry name" value="Phenol_MetA_deg"/>
    <property type="match status" value="1"/>
</dbReference>
<name>A0A3R5V002_9BACT</name>
<evidence type="ECO:0000313" key="3">
    <source>
        <dbReference type="Proteomes" id="UP000287502"/>
    </source>
</evidence>
<dbReference type="InterPro" id="IPR025737">
    <property type="entry name" value="FApF"/>
</dbReference>
<accession>A0A3R5V002</accession>
<evidence type="ECO:0000313" key="2">
    <source>
        <dbReference type="EMBL" id="QAR33866.1"/>
    </source>
</evidence>
<gene>
    <name evidence="2" type="ORF">EP073_10775</name>
</gene>
<evidence type="ECO:0008006" key="4">
    <source>
        <dbReference type="Google" id="ProtNLM"/>
    </source>
</evidence>
<protein>
    <recommendedName>
        <fullName evidence="4">Transporter</fullName>
    </recommendedName>
</protein>
<sequence>MNFYFSFQKTFNNIRTALCILTFLIAIGIPDAQAVDYPLGSEGIKAASFPGPGFYYVLYNQLYSSDTMRDKNGDEQKIGFDVNSYAMAHRFVYVTNKKFFGADYGMNIIIPVVNVDLKIDAAGVDAESTGVGDITVEPLVLAWHRPRQDVTISLSMLVPTGEYDESDAASIGGDHYNITATAGTTLFFDSERLWSLSVLARYEKHFENRVLDLTYGDDVLVEWGFGRSVGLFDVGISGYAHWQITDDKGSDRTSDDLDRIYAAGPEIDMAIPQIKGQLRLKYYKEFGGKDTKEGDAFWLTLVKAF</sequence>
<dbReference type="OrthoDB" id="109533at2"/>
<reference evidence="2 3" key="1">
    <citation type="submission" date="2019-01" db="EMBL/GenBank/DDBJ databases">
        <title>Geovibrio thiophilus DSM 11263, complete genome.</title>
        <authorList>
            <person name="Spring S."/>
            <person name="Bunk B."/>
            <person name="Sproer C."/>
        </authorList>
    </citation>
    <scope>NUCLEOTIDE SEQUENCE [LARGE SCALE GENOMIC DNA]</scope>
    <source>
        <strain evidence="2 3">DSM 11263</strain>
    </source>
</reference>
<keyword evidence="3" id="KW-1185">Reference proteome</keyword>
<dbReference type="Proteomes" id="UP000287502">
    <property type="component" value="Chromosome"/>
</dbReference>